<comment type="caution">
    <text evidence="1">The sequence shown here is derived from an EMBL/GenBank/DDBJ whole genome shotgun (WGS) entry which is preliminary data.</text>
</comment>
<keyword evidence="2" id="KW-1185">Reference proteome</keyword>
<evidence type="ECO:0000313" key="2">
    <source>
        <dbReference type="Proteomes" id="UP000887013"/>
    </source>
</evidence>
<gene>
    <name evidence="1" type="ORF">NPIL_433891</name>
</gene>
<dbReference type="Proteomes" id="UP000887013">
    <property type="component" value="Unassembled WGS sequence"/>
</dbReference>
<proteinExistence type="predicted"/>
<name>A0A8X6UFH8_NEPPI</name>
<sequence>MEWVLFLSGMFQERSGEVGTRGEELPTEKKNCCDISDLLSREHVEMFRGEFQEKKEILRVPSKGFPQTLNSNHDKYNGKEIPSQCVSDEKAFENKVFLLFFHSKRFSMDTTEQNRR</sequence>
<accession>A0A8X6UFH8</accession>
<organism evidence="1 2">
    <name type="scientific">Nephila pilipes</name>
    <name type="common">Giant wood spider</name>
    <name type="synonym">Nephila maculata</name>
    <dbReference type="NCBI Taxonomy" id="299642"/>
    <lineage>
        <taxon>Eukaryota</taxon>
        <taxon>Metazoa</taxon>
        <taxon>Ecdysozoa</taxon>
        <taxon>Arthropoda</taxon>
        <taxon>Chelicerata</taxon>
        <taxon>Arachnida</taxon>
        <taxon>Araneae</taxon>
        <taxon>Araneomorphae</taxon>
        <taxon>Entelegynae</taxon>
        <taxon>Araneoidea</taxon>
        <taxon>Nephilidae</taxon>
        <taxon>Nephila</taxon>
    </lineage>
</organism>
<dbReference type="EMBL" id="BMAW01029896">
    <property type="protein sequence ID" value="GFU14221.1"/>
    <property type="molecule type" value="Genomic_DNA"/>
</dbReference>
<evidence type="ECO:0000313" key="1">
    <source>
        <dbReference type="EMBL" id="GFU14221.1"/>
    </source>
</evidence>
<dbReference type="AlphaFoldDB" id="A0A8X6UFH8"/>
<reference evidence="1" key="1">
    <citation type="submission" date="2020-08" db="EMBL/GenBank/DDBJ databases">
        <title>Multicomponent nature underlies the extraordinary mechanical properties of spider dragline silk.</title>
        <authorList>
            <person name="Kono N."/>
            <person name="Nakamura H."/>
            <person name="Mori M."/>
            <person name="Yoshida Y."/>
            <person name="Ohtoshi R."/>
            <person name="Malay A.D."/>
            <person name="Moran D.A.P."/>
            <person name="Tomita M."/>
            <person name="Numata K."/>
            <person name="Arakawa K."/>
        </authorList>
    </citation>
    <scope>NUCLEOTIDE SEQUENCE</scope>
</reference>
<protein>
    <submittedName>
        <fullName evidence="1">Uncharacterized protein</fullName>
    </submittedName>
</protein>